<evidence type="ECO:0000313" key="1">
    <source>
        <dbReference type="EMBL" id="MFC4874785.1"/>
    </source>
</evidence>
<accession>A0ABV9T7Q6</accession>
<protein>
    <submittedName>
        <fullName evidence="1">Uncharacterized protein</fullName>
    </submittedName>
</protein>
<dbReference type="RefSeq" id="WP_377068969.1">
    <property type="nucleotide sequence ID" value="NZ_JBHSJJ010000022.1"/>
</dbReference>
<dbReference type="Proteomes" id="UP001595818">
    <property type="component" value="Unassembled WGS sequence"/>
</dbReference>
<organism evidence="1 2">
    <name type="scientific">Negadavirga shengliensis</name>
    <dbReference type="NCBI Taxonomy" id="1389218"/>
    <lineage>
        <taxon>Bacteria</taxon>
        <taxon>Pseudomonadati</taxon>
        <taxon>Bacteroidota</taxon>
        <taxon>Cytophagia</taxon>
        <taxon>Cytophagales</taxon>
        <taxon>Cyclobacteriaceae</taxon>
        <taxon>Negadavirga</taxon>
    </lineage>
</organism>
<evidence type="ECO:0000313" key="2">
    <source>
        <dbReference type="Proteomes" id="UP001595818"/>
    </source>
</evidence>
<keyword evidence="2" id="KW-1185">Reference proteome</keyword>
<reference evidence="2" key="1">
    <citation type="journal article" date="2019" name="Int. J. Syst. Evol. Microbiol.">
        <title>The Global Catalogue of Microorganisms (GCM) 10K type strain sequencing project: providing services to taxonomists for standard genome sequencing and annotation.</title>
        <authorList>
            <consortium name="The Broad Institute Genomics Platform"/>
            <consortium name="The Broad Institute Genome Sequencing Center for Infectious Disease"/>
            <person name="Wu L."/>
            <person name="Ma J."/>
        </authorList>
    </citation>
    <scope>NUCLEOTIDE SEQUENCE [LARGE SCALE GENOMIC DNA]</scope>
    <source>
        <strain evidence="2">CGMCC 4.7466</strain>
    </source>
</reference>
<comment type="caution">
    <text evidence="1">The sequence shown here is derived from an EMBL/GenBank/DDBJ whole genome shotgun (WGS) entry which is preliminary data.</text>
</comment>
<sequence>MRKIISILLLACFLVYHFGYYVFYFSYQHLIETDWTSKVYREDFHDYKVMKIPMKLPYSFEEEGFQLTNIPFKKDGKSYRAIKKRFADDTFELLYVPDMAKIKLEVNLKQWVISISSEASAENNKDKVVAKTFIKDFIRLTMDYCFKRTFYTFSWHYGELNLALTDTVVFMDAPPPESSFS</sequence>
<name>A0ABV9T7Q6_9BACT</name>
<gene>
    <name evidence="1" type="ORF">ACFPFU_23980</name>
</gene>
<proteinExistence type="predicted"/>
<dbReference type="EMBL" id="JBHSJJ010000022">
    <property type="protein sequence ID" value="MFC4874785.1"/>
    <property type="molecule type" value="Genomic_DNA"/>
</dbReference>